<gene>
    <name evidence="1" type="ORF">QBC41DRAFT_57777</name>
</gene>
<proteinExistence type="predicted"/>
<reference evidence="1" key="1">
    <citation type="submission" date="2023-06" db="EMBL/GenBank/DDBJ databases">
        <title>Genome-scale phylogeny and comparative genomics of the fungal order Sordariales.</title>
        <authorList>
            <consortium name="Lawrence Berkeley National Laboratory"/>
            <person name="Hensen N."/>
            <person name="Bonometti L."/>
            <person name="Westerberg I."/>
            <person name="Brannstrom I.O."/>
            <person name="Guillou S."/>
            <person name="Cros-Aarteil S."/>
            <person name="Calhoun S."/>
            <person name="Haridas S."/>
            <person name="Kuo A."/>
            <person name="Mondo S."/>
            <person name="Pangilinan J."/>
            <person name="Riley R."/>
            <person name="Labutti K."/>
            <person name="Andreopoulos B."/>
            <person name="Lipzen A."/>
            <person name="Chen C."/>
            <person name="Yanf M."/>
            <person name="Daum C."/>
            <person name="Ng V."/>
            <person name="Clum A."/>
            <person name="Steindorff A."/>
            <person name="Ohm R."/>
            <person name="Martin F."/>
            <person name="Silar P."/>
            <person name="Natvig D."/>
            <person name="Lalanne C."/>
            <person name="Gautier V."/>
            <person name="Ament-Velasquez S.L."/>
            <person name="Kruys A."/>
            <person name="Hutchinson M.I."/>
            <person name="Powell A.J."/>
            <person name="Barry K."/>
            <person name="Miller A.N."/>
            <person name="Grigoriev I.V."/>
            <person name="Debuchy R."/>
            <person name="Gladieux P."/>
            <person name="Thoren M.H."/>
            <person name="Johannesson H."/>
        </authorList>
    </citation>
    <scope>NUCLEOTIDE SEQUENCE</scope>
    <source>
        <strain evidence="1">CBS 307.81</strain>
    </source>
</reference>
<name>A0AA40CXT2_9PEZI</name>
<comment type="caution">
    <text evidence="1">The sequence shown here is derived from an EMBL/GenBank/DDBJ whole genome shotgun (WGS) entry which is preliminary data.</text>
</comment>
<accession>A0AA40CXT2</accession>
<dbReference type="EMBL" id="JAULSY010000217">
    <property type="protein sequence ID" value="KAK0654517.1"/>
    <property type="molecule type" value="Genomic_DNA"/>
</dbReference>
<keyword evidence="2" id="KW-1185">Reference proteome</keyword>
<evidence type="ECO:0000313" key="2">
    <source>
        <dbReference type="Proteomes" id="UP001174997"/>
    </source>
</evidence>
<dbReference type="AlphaFoldDB" id="A0AA40CXT2"/>
<dbReference type="Proteomes" id="UP001174997">
    <property type="component" value="Unassembled WGS sequence"/>
</dbReference>
<evidence type="ECO:0000313" key="1">
    <source>
        <dbReference type="EMBL" id="KAK0654517.1"/>
    </source>
</evidence>
<sequence length="155" mass="18264">MVVTVFFPSVWVLLAWRWGFGIHKNGVWDYRRTDWAKVWGGCFYSLSLSHFFSSFGRQDLIDSKRYPFCDFEEKKRTEDRYPGRRGCYLRGAFVGIYRERSTKKKERKNRSEIGGWGVYGQHLRHHNSTSATQGFRIGLFLVPPSPGREREKSGR</sequence>
<protein>
    <submittedName>
        <fullName evidence="1">Uncharacterized protein</fullName>
    </submittedName>
</protein>
<organism evidence="1 2">
    <name type="scientific">Cercophora samala</name>
    <dbReference type="NCBI Taxonomy" id="330535"/>
    <lineage>
        <taxon>Eukaryota</taxon>
        <taxon>Fungi</taxon>
        <taxon>Dikarya</taxon>
        <taxon>Ascomycota</taxon>
        <taxon>Pezizomycotina</taxon>
        <taxon>Sordariomycetes</taxon>
        <taxon>Sordariomycetidae</taxon>
        <taxon>Sordariales</taxon>
        <taxon>Lasiosphaeriaceae</taxon>
        <taxon>Cercophora</taxon>
    </lineage>
</organism>